<organism evidence="3 4">
    <name type="scientific">Panagrellus redivivus</name>
    <name type="common">Microworm</name>
    <dbReference type="NCBI Taxonomy" id="6233"/>
    <lineage>
        <taxon>Eukaryota</taxon>
        <taxon>Metazoa</taxon>
        <taxon>Ecdysozoa</taxon>
        <taxon>Nematoda</taxon>
        <taxon>Chromadorea</taxon>
        <taxon>Rhabditida</taxon>
        <taxon>Tylenchina</taxon>
        <taxon>Panagrolaimomorpha</taxon>
        <taxon>Panagrolaimoidea</taxon>
        <taxon>Panagrolaimidae</taxon>
        <taxon>Panagrellus</taxon>
    </lineage>
</organism>
<proteinExistence type="predicted"/>
<dbReference type="Proteomes" id="UP000492821">
    <property type="component" value="Unassembled WGS sequence"/>
</dbReference>
<sequence>MPPSTPPRKKAPPKKEPADLSRLYDIAATVNVAEFHESPAYARIKELLKRASEDAARLNAEADRLVDKLEAKNLPPIKKKKLN</sequence>
<dbReference type="AlphaFoldDB" id="A0A7E4ZVL8"/>
<dbReference type="WBParaSite" id="Pan_g20294.t1">
    <property type="protein sequence ID" value="Pan_g20294.t1"/>
    <property type="gene ID" value="Pan_g20294"/>
</dbReference>
<keyword evidence="1" id="KW-0175">Coiled coil</keyword>
<evidence type="ECO:0000313" key="4">
    <source>
        <dbReference type="WBParaSite" id="Pan_g20294.t1"/>
    </source>
</evidence>
<evidence type="ECO:0000256" key="1">
    <source>
        <dbReference type="SAM" id="Coils"/>
    </source>
</evidence>
<accession>A0A7E4ZVL8</accession>
<feature type="region of interest" description="Disordered" evidence="2">
    <location>
        <begin position="1"/>
        <end position="20"/>
    </location>
</feature>
<reference evidence="4" key="2">
    <citation type="submission" date="2020-10" db="UniProtKB">
        <authorList>
            <consortium name="WormBaseParasite"/>
        </authorList>
    </citation>
    <scope>IDENTIFICATION</scope>
</reference>
<evidence type="ECO:0000313" key="3">
    <source>
        <dbReference type="Proteomes" id="UP000492821"/>
    </source>
</evidence>
<evidence type="ECO:0000256" key="2">
    <source>
        <dbReference type="SAM" id="MobiDB-lite"/>
    </source>
</evidence>
<keyword evidence="3" id="KW-1185">Reference proteome</keyword>
<protein>
    <submittedName>
        <fullName evidence="4">Transcriptional regulator</fullName>
    </submittedName>
</protein>
<reference evidence="3" key="1">
    <citation type="journal article" date="2013" name="Genetics">
        <title>The draft genome and transcriptome of Panagrellus redivivus are shaped by the harsh demands of a free-living lifestyle.</title>
        <authorList>
            <person name="Srinivasan J."/>
            <person name="Dillman A.R."/>
            <person name="Macchietto M.G."/>
            <person name="Heikkinen L."/>
            <person name="Lakso M."/>
            <person name="Fracchia K.M."/>
            <person name="Antoshechkin I."/>
            <person name="Mortazavi A."/>
            <person name="Wong G."/>
            <person name="Sternberg P.W."/>
        </authorList>
    </citation>
    <scope>NUCLEOTIDE SEQUENCE [LARGE SCALE GENOMIC DNA]</scope>
    <source>
        <strain evidence="3">MT8872</strain>
    </source>
</reference>
<name>A0A7E4ZVL8_PANRE</name>
<feature type="coiled-coil region" evidence="1">
    <location>
        <begin position="41"/>
        <end position="72"/>
    </location>
</feature>